<organism evidence="8 9">
    <name type="scientific">Salvia divinorum</name>
    <name type="common">Maria pastora</name>
    <name type="synonym">Diviner's sage</name>
    <dbReference type="NCBI Taxonomy" id="28513"/>
    <lineage>
        <taxon>Eukaryota</taxon>
        <taxon>Viridiplantae</taxon>
        <taxon>Streptophyta</taxon>
        <taxon>Embryophyta</taxon>
        <taxon>Tracheophyta</taxon>
        <taxon>Spermatophyta</taxon>
        <taxon>Magnoliopsida</taxon>
        <taxon>eudicotyledons</taxon>
        <taxon>Gunneridae</taxon>
        <taxon>Pentapetalae</taxon>
        <taxon>asterids</taxon>
        <taxon>lamiids</taxon>
        <taxon>Lamiales</taxon>
        <taxon>Lamiaceae</taxon>
        <taxon>Nepetoideae</taxon>
        <taxon>Mentheae</taxon>
        <taxon>Salviinae</taxon>
        <taxon>Salvia</taxon>
        <taxon>Salvia subgen. Calosphace</taxon>
    </lineage>
</organism>
<evidence type="ECO:0000256" key="4">
    <source>
        <dbReference type="ARBA" id="ARBA00023136"/>
    </source>
</evidence>
<dbReference type="Pfam" id="PF05705">
    <property type="entry name" value="DUF829"/>
    <property type="match status" value="1"/>
</dbReference>
<evidence type="ECO:0000256" key="5">
    <source>
        <dbReference type="ARBA" id="ARBA00023242"/>
    </source>
</evidence>
<keyword evidence="3" id="KW-1133">Transmembrane helix</keyword>
<proteinExistence type="inferred from homology"/>
<keyword evidence="2" id="KW-0812">Transmembrane</keyword>
<comment type="subcellular location">
    <subcellularLocation>
        <location evidence="6">Nucleus outer membrane</location>
        <topology evidence="6">Single-pass membrane protein</topology>
    </subcellularLocation>
</comment>
<name>A0ABD1ILQ3_SALDI</name>
<reference evidence="8 9" key="1">
    <citation type="submission" date="2024-06" db="EMBL/GenBank/DDBJ databases">
        <title>A chromosome level genome sequence of Diviner's sage (Salvia divinorum).</title>
        <authorList>
            <person name="Ford S.A."/>
            <person name="Ro D.-K."/>
            <person name="Ness R.W."/>
            <person name="Phillips M.A."/>
        </authorList>
    </citation>
    <scope>NUCLEOTIDE SEQUENCE [LARGE SCALE GENOMIC DNA]</scope>
    <source>
        <strain evidence="8">SAF-2024a</strain>
        <tissue evidence="8">Leaf</tissue>
    </source>
</reference>
<dbReference type="AlphaFoldDB" id="A0ABD1ILQ3"/>
<sequence length="450" mass="49141">MMGSLSGILQRPVLAASALAIASVSADCYDKLWPSKSSDACSSLEQSNLSCSSTSRPLEELNSLWVSKSSVSRLSQLSFLAGIRVPVPNVHIPIPSSNVNAHSNANYSFVASSPTLLNLYQSADLANSAKPAAYTYSAPALPSDVLYRWHLPDPRAVDVSGGSDCSSAKSRTVVVLLGWLGAKQKHLKIYADWYTLRGFHAITFTFPMSEVLRYQVGGKVEHDVDLLVDHLADWLEEEHGKNLLFHTFSNTGWLTYGVILEKFQKKDVDLAGRIRGCVVDSAPVAVPDPQVFACGFSAAFLKKSSVATKGSDIEPKTGVTIGNRTTIEVKPGMAEAALLLLLEKVFGVVLNHPSINRRLSDVMKLLTTEQPRCPQLYIYSSADKVIPAGSVESFIEKQRRNGREVRACNFISTPHVDHFRNQPELYSSQLTQFMEDCVLTSCKHSSSSSS</sequence>
<dbReference type="PANTHER" id="PTHR12265">
    <property type="entry name" value="TRANSMEMBRANE PROTEIN 53"/>
    <property type="match status" value="1"/>
</dbReference>
<evidence type="ECO:0000256" key="6">
    <source>
        <dbReference type="ARBA" id="ARBA00034303"/>
    </source>
</evidence>
<dbReference type="Proteomes" id="UP001567538">
    <property type="component" value="Unassembled WGS sequence"/>
</dbReference>
<feature type="signal peptide" evidence="7">
    <location>
        <begin position="1"/>
        <end position="26"/>
    </location>
</feature>
<dbReference type="PANTHER" id="PTHR12265:SF30">
    <property type="entry name" value="TRANSMEMBRANE PROTEIN 53"/>
    <property type="match status" value="1"/>
</dbReference>
<evidence type="ECO:0000313" key="8">
    <source>
        <dbReference type="EMBL" id="KAL1568749.1"/>
    </source>
</evidence>
<comment type="caution">
    <text evidence="8">The sequence shown here is derived from an EMBL/GenBank/DDBJ whole genome shotgun (WGS) entry which is preliminary data.</text>
</comment>
<dbReference type="SUPFAM" id="SSF53474">
    <property type="entry name" value="alpha/beta-Hydrolases"/>
    <property type="match status" value="1"/>
</dbReference>
<accession>A0ABD1ILQ3</accession>
<dbReference type="InterPro" id="IPR029058">
    <property type="entry name" value="AB_hydrolase_fold"/>
</dbReference>
<comment type="similarity">
    <text evidence="1">Belongs to the TMEM53 family.</text>
</comment>
<keyword evidence="9" id="KW-1185">Reference proteome</keyword>
<evidence type="ECO:0000256" key="7">
    <source>
        <dbReference type="SAM" id="SignalP"/>
    </source>
</evidence>
<protein>
    <submittedName>
        <fullName evidence="8">Transmembrane protein 53-like</fullName>
    </submittedName>
</protein>
<dbReference type="InterPro" id="IPR008547">
    <property type="entry name" value="DUF829_TMEM53"/>
</dbReference>
<evidence type="ECO:0000256" key="2">
    <source>
        <dbReference type="ARBA" id="ARBA00022692"/>
    </source>
</evidence>
<dbReference type="Gene3D" id="3.40.50.1820">
    <property type="entry name" value="alpha/beta hydrolase"/>
    <property type="match status" value="1"/>
</dbReference>
<keyword evidence="4" id="KW-0472">Membrane</keyword>
<evidence type="ECO:0000256" key="3">
    <source>
        <dbReference type="ARBA" id="ARBA00022989"/>
    </source>
</evidence>
<feature type="chain" id="PRO_5044767766" evidence="7">
    <location>
        <begin position="27"/>
        <end position="450"/>
    </location>
</feature>
<keyword evidence="5" id="KW-0539">Nucleus</keyword>
<gene>
    <name evidence="8" type="ORF">AAHA92_00323</name>
</gene>
<evidence type="ECO:0000313" key="9">
    <source>
        <dbReference type="Proteomes" id="UP001567538"/>
    </source>
</evidence>
<dbReference type="GO" id="GO:0005640">
    <property type="term" value="C:nuclear outer membrane"/>
    <property type="evidence" value="ECO:0007669"/>
    <property type="project" value="UniProtKB-SubCell"/>
</dbReference>
<dbReference type="EMBL" id="JBEAFC010000001">
    <property type="protein sequence ID" value="KAL1568749.1"/>
    <property type="molecule type" value="Genomic_DNA"/>
</dbReference>
<keyword evidence="7" id="KW-0732">Signal</keyword>
<evidence type="ECO:0000256" key="1">
    <source>
        <dbReference type="ARBA" id="ARBA00007387"/>
    </source>
</evidence>